<evidence type="ECO:0000313" key="3">
    <source>
        <dbReference type="Proteomes" id="UP001219355"/>
    </source>
</evidence>
<dbReference type="Pfam" id="PF16073">
    <property type="entry name" value="SAT"/>
    <property type="match status" value="1"/>
</dbReference>
<gene>
    <name evidence="2" type="ORF">PRK78_001031</name>
</gene>
<accession>A0AAF0IF26</accession>
<evidence type="ECO:0000259" key="1">
    <source>
        <dbReference type="Pfam" id="PF16073"/>
    </source>
</evidence>
<dbReference type="InterPro" id="IPR032088">
    <property type="entry name" value="SAT"/>
</dbReference>
<dbReference type="InterPro" id="IPR001227">
    <property type="entry name" value="Ac_transferase_dom_sf"/>
</dbReference>
<reference evidence="2" key="1">
    <citation type="submission" date="2023-03" db="EMBL/GenBank/DDBJ databases">
        <title>Emydomyces testavorans Genome Sequence.</title>
        <authorList>
            <person name="Hoyer L."/>
        </authorList>
    </citation>
    <scope>NUCLEOTIDE SEQUENCE</scope>
    <source>
        <strain evidence="2">16-2883</strain>
    </source>
</reference>
<proteinExistence type="predicted"/>
<feature type="domain" description="Starter acyltransferase (SAT)" evidence="1">
    <location>
        <begin position="7"/>
        <end position="240"/>
    </location>
</feature>
<dbReference type="AlphaFoldDB" id="A0AAF0IF26"/>
<dbReference type="Proteomes" id="UP001219355">
    <property type="component" value="Chromosome 1"/>
</dbReference>
<name>A0AAF0IF26_9EURO</name>
<sequence>MSTSYILLFGDQTETKFNIRELFEHSKHSERLRSYIERAQNSARHVLDSAGAGQKYDFESYLSLEERILTENVPDVVLRTVLLCFAQLGHLIMRLEKDDKVRALWSTQKLIIVASCAGQIPAALAASTQSLDELTDVAPEIVVTALRAGMDVDHRTNEYSDDRSKSWATAVGVSLENAQEVVATFNKRKGLIPSKGLYCGATSAWATTIIGPPTLLEELLGSTPFGEARVTPLPINAVFHALNAKRPDIEFIIGNAPKLDKLNLEGACFLSSESGAAFAPQTARQLLGEALLNMLNRMTDNAKVFGEVRNLIGEKEACIFPIVAHKVATRLIKVLGEDKAHVKWDVLTT</sequence>
<keyword evidence="3" id="KW-1185">Reference proteome</keyword>
<protein>
    <recommendedName>
        <fullName evidence="1">Starter acyltransferase (SAT) domain-containing protein</fullName>
    </recommendedName>
</protein>
<evidence type="ECO:0000313" key="2">
    <source>
        <dbReference type="EMBL" id="WEW55600.1"/>
    </source>
</evidence>
<dbReference type="GO" id="GO:0016740">
    <property type="term" value="F:transferase activity"/>
    <property type="evidence" value="ECO:0007669"/>
    <property type="project" value="InterPro"/>
</dbReference>
<dbReference type="EMBL" id="CP120627">
    <property type="protein sequence ID" value="WEW55600.1"/>
    <property type="molecule type" value="Genomic_DNA"/>
</dbReference>
<organism evidence="2 3">
    <name type="scientific">Emydomyces testavorans</name>
    <dbReference type="NCBI Taxonomy" id="2070801"/>
    <lineage>
        <taxon>Eukaryota</taxon>
        <taxon>Fungi</taxon>
        <taxon>Dikarya</taxon>
        <taxon>Ascomycota</taxon>
        <taxon>Pezizomycotina</taxon>
        <taxon>Eurotiomycetes</taxon>
        <taxon>Eurotiomycetidae</taxon>
        <taxon>Onygenales</taxon>
        <taxon>Nannizziopsiaceae</taxon>
        <taxon>Emydomyces</taxon>
    </lineage>
</organism>
<dbReference type="Gene3D" id="3.40.366.10">
    <property type="entry name" value="Malonyl-Coenzyme A Acyl Carrier Protein, domain 2"/>
    <property type="match status" value="1"/>
</dbReference>